<evidence type="ECO:0000256" key="6">
    <source>
        <dbReference type="SAM" id="MobiDB-lite"/>
    </source>
</evidence>
<feature type="compositionally biased region" description="Low complexity" evidence="6">
    <location>
        <begin position="636"/>
        <end position="647"/>
    </location>
</feature>
<comment type="subcellular location">
    <subcellularLocation>
        <location evidence="1">Membrane</location>
        <topology evidence="1">Multi-pass membrane protein</topology>
    </subcellularLocation>
</comment>
<keyword evidence="4 7" id="KW-1133">Transmembrane helix</keyword>
<feature type="transmembrane region" description="Helical" evidence="7">
    <location>
        <begin position="436"/>
        <end position="455"/>
    </location>
</feature>
<protein>
    <recommendedName>
        <fullName evidence="10">Eukaryotic membrane protein</fullName>
    </recommendedName>
</protein>
<feature type="compositionally biased region" description="Low complexity" evidence="6">
    <location>
        <begin position="35"/>
        <end position="44"/>
    </location>
</feature>
<feature type="transmembrane region" description="Helical" evidence="7">
    <location>
        <begin position="367"/>
        <end position="387"/>
    </location>
</feature>
<sequence length="671" mass="76418">MSDTVGVAASAAEAEEWPRRRKKGRPSPLLIPSPSVEEGSSWRVGESEESEEEEEREEKEEETRRKISRVTLSDELTVIVDDEDVTETERDQRESPGPWREEDELRVPSFGEYFFGEITRGYSLQNDESRYSEKRKKVYAFLQIPYELEQFLLYGLLQCIDAFAYLFTFLPIRFVMSLVGFVTRQRRWTATETCDLLKVGIIVSCSFVMQFVDTSMVYHMVRSQAVIKLYMFYNMLEVGDKLFSSLGQDILESLFWTAAESRSLRSLSRTALHFLFAVILMLIHTIVVLLQATVLNVAFNSHNEALLAIMMSNNFVELKGSVFKKFAKANLFQMACSDVRERFHTMTLLFVVVIRNMKAVSWNIDHLFAMMPNLILIVGCEFVVDWLKHAFITKFNEINVKVYRDFTITIAFDVVKSREESAFSDYSDQVSRRMGFIPIPLSIMLIRVIAQTFSFNSPSSIAIGLLVWLFLISIKVVNGLVMLGQACAHVHHYRQLQESARQELARRRLVSAKCKSAPSSPTTIALVDFTDVLHQPQGPKGMTASDWLGQHLGGIEEAPARVGDGDRKSEERAPRRSLSLANIPRERRDKSEPPPIIPEAEEESTTGDKCEDDKKEEKQRKEERESGQMSPKKKVIPSISSPQGPSSEAEQLSDVTAYTMLSPDRGVERIE</sequence>
<reference evidence="8" key="1">
    <citation type="submission" date="2023-10" db="EMBL/GenBank/DDBJ databases">
        <title>Genome assembly of Pristionchus species.</title>
        <authorList>
            <person name="Yoshida K."/>
            <person name="Sommer R.J."/>
        </authorList>
    </citation>
    <scope>NUCLEOTIDE SEQUENCE</scope>
    <source>
        <strain evidence="8">RS0144</strain>
    </source>
</reference>
<comment type="similarity">
    <text evidence="2">Belongs to the TAPT1 family.</text>
</comment>
<proteinExistence type="inferred from homology"/>
<keyword evidence="5 7" id="KW-0472">Membrane</keyword>
<evidence type="ECO:0000256" key="1">
    <source>
        <dbReference type="ARBA" id="ARBA00004141"/>
    </source>
</evidence>
<dbReference type="InterPro" id="IPR008010">
    <property type="entry name" value="Tatp1"/>
</dbReference>
<name>A0AAV5S7N2_9BILA</name>
<feature type="region of interest" description="Disordered" evidence="6">
    <location>
        <begin position="555"/>
        <end position="671"/>
    </location>
</feature>
<evidence type="ECO:0000256" key="4">
    <source>
        <dbReference type="ARBA" id="ARBA00022989"/>
    </source>
</evidence>
<feature type="region of interest" description="Disordered" evidence="6">
    <location>
        <begin position="1"/>
        <end position="66"/>
    </location>
</feature>
<dbReference type="GO" id="GO:0005789">
    <property type="term" value="C:endoplasmic reticulum membrane"/>
    <property type="evidence" value="ECO:0007669"/>
    <property type="project" value="TreeGrafter"/>
</dbReference>
<organism evidence="8 9">
    <name type="scientific">Pristionchus entomophagus</name>
    <dbReference type="NCBI Taxonomy" id="358040"/>
    <lineage>
        <taxon>Eukaryota</taxon>
        <taxon>Metazoa</taxon>
        <taxon>Ecdysozoa</taxon>
        <taxon>Nematoda</taxon>
        <taxon>Chromadorea</taxon>
        <taxon>Rhabditida</taxon>
        <taxon>Rhabditina</taxon>
        <taxon>Diplogasteromorpha</taxon>
        <taxon>Diplogasteroidea</taxon>
        <taxon>Neodiplogasteridae</taxon>
        <taxon>Pristionchus</taxon>
    </lineage>
</organism>
<comment type="caution">
    <text evidence="8">The sequence shown here is derived from an EMBL/GenBank/DDBJ whole genome shotgun (WGS) entry which is preliminary data.</text>
</comment>
<evidence type="ECO:0000256" key="2">
    <source>
        <dbReference type="ARBA" id="ARBA00008803"/>
    </source>
</evidence>
<evidence type="ECO:0008006" key="10">
    <source>
        <dbReference type="Google" id="ProtNLM"/>
    </source>
</evidence>
<feature type="transmembrane region" description="Helical" evidence="7">
    <location>
        <begin position="271"/>
        <end position="299"/>
    </location>
</feature>
<accession>A0AAV5S7N2</accession>
<evidence type="ECO:0000313" key="8">
    <source>
        <dbReference type="EMBL" id="GMS78931.1"/>
    </source>
</evidence>
<feature type="compositionally biased region" description="Basic and acidic residues" evidence="6">
    <location>
        <begin position="563"/>
        <end position="574"/>
    </location>
</feature>
<dbReference type="Proteomes" id="UP001432027">
    <property type="component" value="Unassembled WGS sequence"/>
</dbReference>
<evidence type="ECO:0000256" key="5">
    <source>
        <dbReference type="ARBA" id="ARBA00023136"/>
    </source>
</evidence>
<feature type="compositionally biased region" description="Basic and acidic residues" evidence="6">
    <location>
        <begin position="606"/>
        <end position="626"/>
    </location>
</feature>
<evidence type="ECO:0000313" key="9">
    <source>
        <dbReference type="Proteomes" id="UP001432027"/>
    </source>
</evidence>
<keyword evidence="3 7" id="KW-0812">Transmembrane</keyword>
<feature type="region of interest" description="Disordered" evidence="6">
    <location>
        <begin position="81"/>
        <end position="102"/>
    </location>
</feature>
<feature type="transmembrane region" description="Helical" evidence="7">
    <location>
        <begin position="151"/>
        <end position="176"/>
    </location>
</feature>
<dbReference type="EMBL" id="BTSX01000001">
    <property type="protein sequence ID" value="GMS78931.1"/>
    <property type="molecule type" value="Genomic_DNA"/>
</dbReference>
<gene>
    <name evidence="8" type="ORF">PENTCL1PPCAC_1106</name>
</gene>
<dbReference type="Pfam" id="PF05346">
    <property type="entry name" value="DUF747"/>
    <property type="match status" value="1"/>
</dbReference>
<dbReference type="AlphaFoldDB" id="A0AAV5S7N2"/>
<dbReference type="GO" id="GO:0036064">
    <property type="term" value="C:ciliary basal body"/>
    <property type="evidence" value="ECO:0007669"/>
    <property type="project" value="TreeGrafter"/>
</dbReference>
<evidence type="ECO:0000256" key="7">
    <source>
        <dbReference type="SAM" id="Phobius"/>
    </source>
</evidence>
<feature type="transmembrane region" description="Helical" evidence="7">
    <location>
        <begin position="461"/>
        <end position="484"/>
    </location>
</feature>
<evidence type="ECO:0000256" key="3">
    <source>
        <dbReference type="ARBA" id="ARBA00022692"/>
    </source>
</evidence>
<dbReference type="PANTHER" id="PTHR13317">
    <property type="entry name" value="TRANSMEMBRANE ANTERIOR POSTERIOR TRANSFORMATION PROTEIN 1 HOMOLOG"/>
    <property type="match status" value="1"/>
</dbReference>
<keyword evidence="9" id="KW-1185">Reference proteome</keyword>
<feature type="compositionally biased region" description="Acidic residues" evidence="6">
    <location>
        <begin position="47"/>
        <end position="60"/>
    </location>
</feature>
<dbReference type="GO" id="GO:0045724">
    <property type="term" value="P:positive regulation of cilium assembly"/>
    <property type="evidence" value="ECO:0007669"/>
    <property type="project" value="TreeGrafter"/>
</dbReference>
<feature type="compositionally biased region" description="Basic and acidic residues" evidence="6">
    <location>
        <begin position="87"/>
        <end position="102"/>
    </location>
</feature>
<dbReference type="PANTHER" id="PTHR13317:SF4">
    <property type="entry name" value="TRANSMEMBRANE ANTERIOR POSTERIOR TRANSFORMATION PROTEIN 1 HOMOLOG"/>
    <property type="match status" value="1"/>
</dbReference>